<evidence type="ECO:0000313" key="4">
    <source>
        <dbReference type="Proteomes" id="UP000009340"/>
    </source>
</evidence>
<dbReference type="RefSeq" id="WP_007668866.1">
    <property type="nucleotide sequence ID" value="NZ_CAKW01000049.1"/>
</dbReference>
<protein>
    <recommendedName>
        <fullName evidence="1">DUF7740 domain-containing protein</fullName>
    </recommendedName>
</protein>
<accession>K7ZYV4</accession>
<dbReference type="EMBL" id="CAKW01000049">
    <property type="protein sequence ID" value="CCJ71853.1"/>
    <property type="molecule type" value="Genomic_DNA"/>
</dbReference>
<dbReference type="Pfam" id="PF24886">
    <property type="entry name" value="DUF7740"/>
    <property type="match status" value="1"/>
</dbReference>
<dbReference type="PATRIC" id="fig|1073999.7.peg.2938"/>
<dbReference type="Proteomes" id="UP000067320">
    <property type="component" value="Chromosome"/>
</dbReference>
<dbReference type="EMBL" id="CP012264">
    <property type="protein sequence ID" value="ALB63545.1"/>
    <property type="molecule type" value="Genomic_DNA"/>
</dbReference>
<dbReference type="InterPro" id="IPR056642">
    <property type="entry name" value="DUF7740"/>
</dbReference>
<dbReference type="Proteomes" id="UP000009340">
    <property type="component" value="Unassembled WGS sequence"/>
</dbReference>
<evidence type="ECO:0000313" key="5">
    <source>
        <dbReference type="Proteomes" id="UP000067320"/>
    </source>
</evidence>
<dbReference type="OrthoDB" id="6625732at2"/>
<organism evidence="3 4">
    <name type="scientific">Cronobacter condimenti 1330</name>
    <dbReference type="NCBI Taxonomy" id="1073999"/>
    <lineage>
        <taxon>Bacteria</taxon>
        <taxon>Pseudomonadati</taxon>
        <taxon>Pseudomonadota</taxon>
        <taxon>Gammaproteobacteria</taxon>
        <taxon>Enterobacterales</taxon>
        <taxon>Enterobacteriaceae</taxon>
        <taxon>Cronobacter</taxon>
    </lineage>
</organism>
<evidence type="ECO:0000313" key="2">
    <source>
        <dbReference type="EMBL" id="ALB63545.1"/>
    </source>
</evidence>
<name>K7ZYV4_9ENTR</name>
<reference evidence="2 5" key="3">
    <citation type="journal article" date="2016" name="Genome Announc.">
        <title>Fully Closed Genome Sequences of Five Type Strains of the Genus Cronobacter and One Cronobacter sakazakii Strain.</title>
        <authorList>
            <person name="Moine D."/>
            <person name="Kassam M."/>
            <person name="Baert L."/>
            <person name="Tang Y."/>
            <person name="Barretto C."/>
            <person name="Ngom Bru C."/>
            <person name="Klijn A."/>
            <person name="Descombes P."/>
        </authorList>
    </citation>
    <scope>NUCLEOTIDE SEQUENCE [LARGE SCALE GENOMIC DNA]</scope>
    <source>
        <strain evidence="2 5">LMG 26250</strain>
    </source>
</reference>
<keyword evidence="5" id="KW-1185">Reference proteome</keyword>
<gene>
    <name evidence="2" type="ORF">AFK62_13995</name>
    <name evidence="3" type="ORF">BN137_1199</name>
</gene>
<evidence type="ECO:0000259" key="1">
    <source>
        <dbReference type="Pfam" id="PF24886"/>
    </source>
</evidence>
<dbReference type="AlphaFoldDB" id="K7ZYV4"/>
<sequence length="102" mass="11589">MSLKHRIPEMMKRIDHDEFIRATDEYADLLITMCLCMRIAGPTRANVKACALALKQRLKTSHSQQKLAGILRSPDPVGQFLSLRREVNRENAKVGIPADQFL</sequence>
<reference evidence="5" key="2">
    <citation type="submission" date="2015-09" db="EMBL/GenBank/DDBJ databases">
        <title>Cronobacter genome sequencing and assembly.</title>
        <authorList>
            <person name="Descombes P."/>
            <person name="Baert L."/>
            <person name="Ngom-Bru C."/>
            <person name="Barretto C."/>
        </authorList>
    </citation>
    <scope>NUCLEOTIDE SEQUENCE [LARGE SCALE GENOMIC DNA]</scope>
    <source>
        <strain evidence="5">LMG 26250</strain>
    </source>
</reference>
<dbReference type="STRING" id="1073999.AFK62_13995"/>
<feature type="domain" description="DUF7740" evidence="1">
    <location>
        <begin position="24"/>
        <end position="87"/>
    </location>
</feature>
<dbReference type="KEGG" id="ccon:AFK62_13995"/>
<reference evidence="3" key="1">
    <citation type="submission" date="2012-07" db="EMBL/GenBank/DDBJ databases">
        <authorList>
            <person name="Cummings C."/>
        </authorList>
    </citation>
    <scope>NUCLEOTIDE SEQUENCE</scope>
    <source>
        <strain evidence="3">1330</strain>
    </source>
</reference>
<proteinExistence type="predicted"/>
<evidence type="ECO:0000313" key="3">
    <source>
        <dbReference type="EMBL" id="CCJ71853.1"/>
    </source>
</evidence>